<dbReference type="Proteomes" id="UP000018817">
    <property type="component" value="Unassembled WGS sequence"/>
</dbReference>
<dbReference type="OrthoDB" id="77004at2759"/>
<dbReference type="CDD" id="cd00201">
    <property type="entry name" value="WW"/>
    <property type="match status" value="1"/>
</dbReference>
<dbReference type="Pfam" id="PF00397">
    <property type="entry name" value="WW"/>
    <property type="match status" value="1"/>
</dbReference>
<reference evidence="4" key="1">
    <citation type="submission" date="2011-12" db="EMBL/GenBank/DDBJ databases">
        <authorList>
            <consortium name="The Broad Institute Genome Sequencing Platform"/>
            <person name="Russ C."/>
            <person name="Tyler B."/>
            <person name="Panabieres F."/>
            <person name="Shan W."/>
            <person name="Tripathy S."/>
            <person name="Grunwald N."/>
            <person name="Machado M."/>
            <person name="Young S.K."/>
            <person name="Zeng Q."/>
            <person name="Gargeya S."/>
            <person name="Fitzgerald M."/>
            <person name="Haas B."/>
            <person name="Abouelleil A."/>
            <person name="Alvarado L."/>
            <person name="Arachchi H.M."/>
            <person name="Berlin A."/>
            <person name="Chapman S.B."/>
            <person name="Gearin G."/>
            <person name="Goldberg J."/>
            <person name="Griggs A."/>
            <person name="Gujja S."/>
            <person name="Hansen M."/>
            <person name="Heiman D."/>
            <person name="Howarth C."/>
            <person name="Larimer J."/>
            <person name="Lui A."/>
            <person name="MacDonald P.J.P."/>
            <person name="McCowen C."/>
            <person name="Montmayeur A."/>
            <person name="Murphy C."/>
            <person name="Neiman D."/>
            <person name="Pearson M."/>
            <person name="Priest M."/>
            <person name="Roberts A."/>
            <person name="Saif S."/>
            <person name="Shea T."/>
            <person name="Sisk P."/>
            <person name="Stolte C."/>
            <person name="Sykes S."/>
            <person name="Wortman J."/>
            <person name="Nusbaum C."/>
            <person name="Birren B."/>
        </authorList>
    </citation>
    <scope>NUCLEOTIDE SEQUENCE [LARGE SCALE GENOMIC DNA]</scope>
    <source>
        <strain evidence="4">INRA-310</strain>
    </source>
</reference>
<dbReference type="InterPro" id="IPR036020">
    <property type="entry name" value="WW_dom_sf"/>
</dbReference>
<dbReference type="GeneID" id="20171136"/>
<dbReference type="RefSeq" id="XP_008890550.1">
    <property type="nucleotide sequence ID" value="XM_008892302.1"/>
</dbReference>
<feature type="region of interest" description="Disordered" evidence="1">
    <location>
        <begin position="385"/>
        <end position="428"/>
    </location>
</feature>
<dbReference type="EMBL" id="KI669561">
    <property type="protein sequence ID" value="ETN24493.1"/>
    <property type="molecule type" value="Genomic_DNA"/>
</dbReference>
<dbReference type="AlphaFoldDB" id="W2RGC9"/>
<reference evidence="3 4" key="2">
    <citation type="submission" date="2013-11" db="EMBL/GenBank/DDBJ databases">
        <title>The Genome Sequence of Phytophthora parasitica INRA-310.</title>
        <authorList>
            <consortium name="The Broad Institute Genomics Platform"/>
            <person name="Russ C."/>
            <person name="Tyler B."/>
            <person name="Panabieres F."/>
            <person name="Shan W."/>
            <person name="Tripathy S."/>
            <person name="Grunwald N."/>
            <person name="Machado M."/>
            <person name="Johnson C.S."/>
            <person name="Arredondo F."/>
            <person name="Hong C."/>
            <person name="Coffey M."/>
            <person name="Young S.K."/>
            <person name="Zeng Q."/>
            <person name="Gargeya S."/>
            <person name="Fitzgerald M."/>
            <person name="Abouelleil A."/>
            <person name="Alvarado L."/>
            <person name="Chapman S.B."/>
            <person name="Gainer-Dewar J."/>
            <person name="Goldberg J."/>
            <person name="Griggs A."/>
            <person name="Gujja S."/>
            <person name="Hansen M."/>
            <person name="Howarth C."/>
            <person name="Imamovic A."/>
            <person name="Ireland A."/>
            <person name="Larimer J."/>
            <person name="McCowan C."/>
            <person name="Murphy C."/>
            <person name="Pearson M."/>
            <person name="Poon T.W."/>
            <person name="Priest M."/>
            <person name="Roberts A."/>
            <person name="Saif S."/>
            <person name="Shea T."/>
            <person name="Sykes S."/>
            <person name="Wortman J."/>
            <person name="Nusbaum C."/>
            <person name="Birren B."/>
        </authorList>
    </citation>
    <scope>NUCLEOTIDE SEQUENCE [LARGE SCALE GENOMIC DNA]</scope>
    <source>
        <strain evidence="3 4">INRA-310</strain>
    </source>
</reference>
<dbReference type="SUPFAM" id="SSF51045">
    <property type="entry name" value="WW domain"/>
    <property type="match status" value="1"/>
</dbReference>
<evidence type="ECO:0000259" key="2">
    <source>
        <dbReference type="PROSITE" id="PS50020"/>
    </source>
</evidence>
<evidence type="ECO:0000313" key="3">
    <source>
        <dbReference type="EMBL" id="ETN24493.1"/>
    </source>
</evidence>
<dbReference type="InterPro" id="IPR001202">
    <property type="entry name" value="WW_dom"/>
</dbReference>
<dbReference type="Gene3D" id="2.20.70.10">
    <property type="match status" value="1"/>
</dbReference>
<dbReference type="SMART" id="SM00456">
    <property type="entry name" value="WW"/>
    <property type="match status" value="1"/>
</dbReference>
<dbReference type="PROSITE" id="PS50020">
    <property type="entry name" value="WW_DOMAIN_2"/>
    <property type="match status" value="1"/>
</dbReference>
<sequence>MENHDVKLLLLHYALLALHYLKLALQHAVRLVQTWIVFIQHYSDVVAKSPVLLKLKVWMERAAKRPWFLRFRNAVYRCAAFVVGSTYIDEHVAFTARELVKNDAYRDRLLVREIEDLVDLCDALRLTLPQRKAYFQCFLHVDFMRRSSVSRAELLRYCDLRPTPLTTFLLPNAKEATHRETARNRWDIMQLMAMCFSVCTADCAELVRRAVSEAIYPQKAEADESGREELMQEDTGTVRDQVVDDKLPSTPSICHQIDKCLEFFIGVPDPVERNLLALLKALYDNECEQQHGLESPRISFQDIHTVTTIFDVLRLFPVLIFPCIWTQRVLQTRILGAKTWENLQQRRMQIQPHLPTGIITLSVADIVAASQVQLQQKLNRDYQILTPTSEQPDTDSAQLGGGSSCRSDDYTGSKKSTPRKVVPSTRSEPAKLVTEAPYKFDEPRNFSIVVDQCSSVKEAWRVSANHALASVYVLGLLEDSTTTLEVVQAEFEQVTKTIFTGELSTEKSERIRQRLVKVYGYRFAHSLLAKSNLKELSHASKTPPDERRAKQRYDKAWGGSGLVEDKVIYWKEYEDPLAKRVFYYNARTGESRWEKPANFVSKKKVRRRKKVGNNEVLQPKPSLL</sequence>
<protein>
    <recommendedName>
        <fullName evidence="2">WW domain-containing protein</fullName>
    </recommendedName>
</protein>
<feature type="domain" description="WW" evidence="2">
    <location>
        <begin position="570"/>
        <end position="598"/>
    </location>
</feature>
<dbReference type="OMA" id="WMERAAK"/>
<evidence type="ECO:0000256" key="1">
    <source>
        <dbReference type="SAM" id="MobiDB-lite"/>
    </source>
</evidence>
<dbReference type="PROSITE" id="PS01159">
    <property type="entry name" value="WW_DOMAIN_1"/>
    <property type="match status" value="1"/>
</dbReference>
<evidence type="ECO:0000313" key="4">
    <source>
        <dbReference type="Proteomes" id="UP000018817"/>
    </source>
</evidence>
<dbReference type="VEuPathDB" id="FungiDB:PPTG_00792"/>
<accession>W2RGC9</accession>
<organism evidence="3 4">
    <name type="scientific">Phytophthora nicotianae (strain INRA-310)</name>
    <name type="common">Phytophthora parasitica</name>
    <dbReference type="NCBI Taxonomy" id="761204"/>
    <lineage>
        <taxon>Eukaryota</taxon>
        <taxon>Sar</taxon>
        <taxon>Stramenopiles</taxon>
        <taxon>Oomycota</taxon>
        <taxon>Peronosporomycetes</taxon>
        <taxon>Peronosporales</taxon>
        <taxon>Peronosporaceae</taxon>
        <taxon>Phytophthora</taxon>
    </lineage>
</organism>
<name>W2RGC9_PHYN3</name>
<gene>
    <name evidence="3" type="ORF">PPTG_00792</name>
</gene>
<proteinExistence type="predicted"/>
<feature type="compositionally biased region" description="Polar residues" evidence="1">
    <location>
        <begin position="385"/>
        <end position="397"/>
    </location>
</feature>